<dbReference type="OrthoDB" id="5871117at2759"/>
<name>A0A8J2MF19_9BILA</name>
<evidence type="ECO:0000313" key="2">
    <source>
        <dbReference type="EMBL" id="CAG9540743.1"/>
    </source>
</evidence>
<dbReference type="AlphaFoldDB" id="A0A8J2MF19"/>
<accession>A0A8J2MF19</accession>
<gene>
    <name evidence="2" type="ORF">CJOHNSTONI_LOCUS10227</name>
</gene>
<dbReference type="Proteomes" id="UP000746747">
    <property type="component" value="Unassembled WGS sequence"/>
</dbReference>
<comment type="caution">
    <text evidence="2">The sequence shown here is derived from an EMBL/GenBank/DDBJ whole genome shotgun (WGS) entry which is preliminary data.</text>
</comment>
<protein>
    <submittedName>
        <fullName evidence="2">Uncharacterized protein</fullName>
    </submittedName>
</protein>
<evidence type="ECO:0000313" key="3">
    <source>
        <dbReference type="Proteomes" id="UP000746747"/>
    </source>
</evidence>
<keyword evidence="1" id="KW-0812">Transmembrane</keyword>
<keyword evidence="1" id="KW-0472">Membrane</keyword>
<keyword evidence="1" id="KW-1133">Transmembrane helix</keyword>
<keyword evidence="3" id="KW-1185">Reference proteome</keyword>
<organism evidence="2 3">
    <name type="scientific">Cercopithifilaria johnstoni</name>
    <dbReference type="NCBI Taxonomy" id="2874296"/>
    <lineage>
        <taxon>Eukaryota</taxon>
        <taxon>Metazoa</taxon>
        <taxon>Ecdysozoa</taxon>
        <taxon>Nematoda</taxon>
        <taxon>Chromadorea</taxon>
        <taxon>Rhabditida</taxon>
        <taxon>Spirurina</taxon>
        <taxon>Spiruromorpha</taxon>
        <taxon>Filarioidea</taxon>
        <taxon>Onchocercidae</taxon>
        <taxon>Cercopithifilaria</taxon>
    </lineage>
</organism>
<proteinExistence type="predicted"/>
<feature type="transmembrane region" description="Helical" evidence="1">
    <location>
        <begin position="58"/>
        <end position="78"/>
    </location>
</feature>
<dbReference type="EMBL" id="CAKAEH010002012">
    <property type="protein sequence ID" value="CAG9540743.1"/>
    <property type="molecule type" value="Genomic_DNA"/>
</dbReference>
<sequence>MRDRSLIAALLIITSVELFEKWGLAMELLEANFHIVIVIGNIEDDYHLRAFFMNWYKIAHGLILLMPFLSALILVLIMRSYRQQANEHFRQFWRSIRCKKAEDTIDYNIETMQSIIVEQTRQRQFNKFSSNIEIF</sequence>
<reference evidence="2" key="1">
    <citation type="submission" date="2021-09" db="EMBL/GenBank/DDBJ databases">
        <authorList>
            <consortium name="Pathogen Informatics"/>
        </authorList>
    </citation>
    <scope>NUCLEOTIDE SEQUENCE</scope>
</reference>
<evidence type="ECO:0000256" key="1">
    <source>
        <dbReference type="SAM" id="Phobius"/>
    </source>
</evidence>